<dbReference type="RefSeq" id="WP_231314197.1">
    <property type="nucleotide sequence ID" value="NZ_JAJODE010000005.1"/>
</dbReference>
<name>A0ABS8QFD8_9BACI</name>
<feature type="non-terminal residue" evidence="1">
    <location>
        <position position="1"/>
    </location>
</feature>
<keyword evidence="2" id="KW-1185">Reference proteome</keyword>
<protein>
    <submittedName>
        <fullName evidence="1">Uncharacterized protein</fullName>
    </submittedName>
</protein>
<evidence type="ECO:0000313" key="1">
    <source>
        <dbReference type="EMBL" id="MCD4837953.1"/>
    </source>
</evidence>
<organism evidence="1 2">
    <name type="scientific">Neobacillus sedimentimangrovi</name>
    <dbReference type="NCBI Taxonomy" id="2699460"/>
    <lineage>
        <taxon>Bacteria</taxon>
        <taxon>Bacillati</taxon>
        <taxon>Bacillota</taxon>
        <taxon>Bacilli</taxon>
        <taxon>Bacillales</taxon>
        <taxon>Bacillaceae</taxon>
        <taxon>Neobacillus</taxon>
    </lineage>
</organism>
<sequence>NGPFFIGQALRFPGRSEEPLLTLFPLKLSPESSVFFSHPLLQNQSSSYLATKKKATGFSGCFL</sequence>
<comment type="caution">
    <text evidence="1">The sequence shown here is derived from an EMBL/GenBank/DDBJ whole genome shotgun (WGS) entry which is preliminary data.</text>
</comment>
<dbReference type="Proteomes" id="UP001162836">
    <property type="component" value="Unassembled WGS sequence"/>
</dbReference>
<evidence type="ECO:0000313" key="2">
    <source>
        <dbReference type="Proteomes" id="UP001162836"/>
    </source>
</evidence>
<dbReference type="EMBL" id="JAJODE010000005">
    <property type="protein sequence ID" value="MCD4837953.1"/>
    <property type="molecule type" value="Genomic_DNA"/>
</dbReference>
<gene>
    <name evidence="1" type="ORF">LRS37_03470</name>
</gene>
<accession>A0ABS8QFD8</accession>
<reference evidence="1 2" key="1">
    <citation type="journal article" date="2023" name="Antonie Van Leeuwenhoek">
        <title>Unveiling the genomic potential of a novel thermostable glycoside hydrolases producing Neobacillus sedimentimangrovi UE25.</title>
        <authorList>
            <person name="Ejaz U."/>
            <person name="Saleem F."/>
            <person name="Rashid R."/>
            <person name="Hasan K.A."/>
            <person name="Syed M.N."/>
            <person name="Sohail M."/>
        </authorList>
    </citation>
    <scope>NUCLEOTIDE SEQUENCE [LARGE SCALE GENOMIC DNA]</scope>
    <source>
        <strain evidence="1 2">UE25</strain>
    </source>
</reference>
<proteinExistence type="predicted"/>